<dbReference type="Gene3D" id="3.40.50.300">
    <property type="entry name" value="P-loop containing nucleotide triphosphate hydrolases"/>
    <property type="match status" value="1"/>
</dbReference>
<keyword evidence="2 4" id="KW-0169">Cobalamin biosynthesis</keyword>
<dbReference type="UniPathway" id="UPA00148"/>
<dbReference type="NCBIfam" id="TIGR03162">
    <property type="entry name" value="ribazole_cobC"/>
    <property type="match status" value="1"/>
</dbReference>
<comment type="caution">
    <text evidence="7">The sequence shown here is derived from an EMBL/GenBank/DDBJ whole genome shotgun (WGS) entry which is preliminary data.</text>
</comment>
<keyword evidence="3 4" id="KW-0315">Glutamine amidotransferase</keyword>
<evidence type="ECO:0000259" key="6">
    <source>
        <dbReference type="Pfam" id="PF07685"/>
    </source>
</evidence>
<dbReference type="InterPro" id="IPR011698">
    <property type="entry name" value="GATase_3"/>
</dbReference>
<evidence type="ECO:0000256" key="4">
    <source>
        <dbReference type="HAMAP-Rule" id="MF_00028"/>
    </source>
</evidence>
<dbReference type="Pfam" id="PF01656">
    <property type="entry name" value="CbiA"/>
    <property type="match status" value="1"/>
</dbReference>
<dbReference type="AlphaFoldDB" id="A0A3E4MYR2"/>
<dbReference type="InterPro" id="IPR033949">
    <property type="entry name" value="CobQ_GATase1"/>
</dbReference>
<evidence type="ECO:0000313" key="8">
    <source>
        <dbReference type="Proteomes" id="UP000260862"/>
    </source>
</evidence>
<dbReference type="CDD" id="cd07067">
    <property type="entry name" value="HP_PGM_like"/>
    <property type="match status" value="1"/>
</dbReference>
<protein>
    <recommendedName>
        <fullName evidence="4">Cobyric acid synthase</fullName>
    </recommendedName>
</protein>
<dbReference type="Proteomes" id="UP000260862">
    <property type="component" value="Unassembled WGS sequence"/>
</dbReference>
<dbReference type="SUPFAM" id="SSF52540">
    <property type="entry name" value="P-loop containing nucleoside triphosphate hydrolases"/>
    <property type="match status" value="1"/>
</dbReference>
<dbReference type="InterPro" id="IPR013078">
    <property type="entry name" value="His_Pase_superF_clade-1"/>
</dbReference>
<dbReference type="GO" id="GO:0043755">
    <property type="term" value="F:alpha-ribazole phosphatase activity"/>
    <property type="evidence" value="ECO:0007669"/>
    <property type="project" value="UniProtKB-UniRule"/>
</dbReference>
<dbReference type="InterPro" id="IPR002586">
    <property type="entry name" value="CobQ/CobB/MinD/ParA_Nub-bd_dom"/>
</dbReference>
<dbReference type="EMBL" id="QSQT01000016">
    <property type="protein sequence ID" value="RGK54921.1"/>
    <property type="molecule type" value="Genomic_DNA"/>
</dbReference>
<dbReference type="PANTHER" id="PTHR21343">
    <property type="entry name" value="DETHIOBIOTIN SYNTHETASE"/>
    <property type="match status" value="1"/>
</dbReference>
<dbReference type="SUPFAM" id="SSF53254">
    <property type="entry name" value="Phosphoglycerate mutase-like"/>
    <property type="match status" value="1"/>
</dbReference>
<dbReference type="InterPro" id="IPR029033">
    <property type="entry name" value="His_PPase_superfam"/>
</dbReference>
<dbReference type="CDD" id="cd05389">
    <property type="entry name" value="CobQ_N"/>
    <property type="match status" value="1"/>
</dbReference>
<evidence type="ECO:0000259" key="5">
    <source>
        <dbReference type="Pfam" id="PF01656"/>
    </source>
</evidence>
<name>A0A3E4MYR2_9BACT</name>
<evidence type="ECO:0000313" key="7">
    <source>
        <dbReference type="EMBL" id="RGK54921.1"/>
    </source>
</evidence>
<evidence type="ECO:0000256" key="3">
    <source>
        <dbReference type="ARBA" id="ARBA00022962"/>
    </source>
</evidence>
<dbReference type="Pfam" id="PF07685">
    <property type="entry name" value="GATase_3"/>
    <property type="match status" value="1"/>
</dbReference>
<keyword evidence="8" id="KW-1185">Reference proteome</keyword>
<dbReference type="GO" id="GO:0015420">
    <property type="term" value="F:ABC-type vitamin B12 transporter activity"/>
    <property type="evidence" value="ECO:0007669"/>
    <property type="project" value="UniProtKB-UniRule"/>
</dbReference>
<gene>
    <name evidence="4" type="primary">cobQ</name>
    <name evidence="7" type="ORF">DXD04_09665</name>
</gene>
<feature type="domain" description="CobQ/CobB/MinD/ParA nucleotide binding" evidence="5">
    <location>
        <begin position="184"/>
        <end position="412"/>
    </location>
</feature>
<dbReference type="SUPFAM" id="SSF52317">
    <property type="entry name" value="Class I glutamine amidotransferase-like"/>
    <property type="match status" value="1"/>
</dbReference>
<evidence type="ECO:0000256" key="1">
    <source>
        <dbReference type="ARBA" id="ARBA00004953"/>
    </source>
</evidence>
<proteinExistence type="inferred from homology"/>
<dbReference type="InterPro" id="IPR027417">
    <property type="entry name" value="P-loop_NTPase"/>
</dbReference>
<feature type="active site" description="Nucleophile" evidence="4">
    <location>
        <position position="513"/>
    </location>
</feature>
<dbReference type="Gene3D" id="3.40.50.1240">
    <property type="entry name" value="Phosphoglycerate mutase-like"/>
    <property type="match status" value="1"/>
</dbReference>
<comment type="similarity">
    <text evidence="4">Belongs to the CobB/CobQ family. CobQ subfamily.</text>
</comment>
<dbReference type="Pfam" id="PF00300">
    <property type="entry name" value="His_Phos_1"/>
    <property type="match status" value="1"/>
</dbReference>
<sequence length="672" mass="74784">MKVYLVRHTSVDVAPGTCYGQTDVPLRASFQEEAEACKKALQDTGMHFSRIYTSPLSRCTRLAAYCGFPEAERDERLKEMNMGEWEMQRFEEITDPRIQEWYDDYLRVRTTGGESFMDVLARVSDFFDHLDRTSGPALVFAHGGVLVAAQVYAGKVKLEDAMKALPPYGGMVEIDLPLPRLHPLMLAGTGSDVGKSVLAAALCRIFLQDGYHPAPFKAQNMALNSYATPEGLEIGRAQAVQAEAAGVPCHTDMNPLLLKPTSDHTSQVVLNGKPIGNRSAYAYFRTEGRDELRREVNQAFDRLAARYNPVVMEGAGSISEINLKDTDLVNLPMARHAHADVILVADIDRGGVFASAYGSVALQTPEDRKRIKGIIVNKFRGDLRLFESGVKMMEEICGIPVLGVIPYYHDIYIEEEDSVELSLKQRKAVQGKVNVAVVLLRHLSNFTDFNMLEHDERVNLYYTNNVDDLMKADIILLPGSKSTIDDLYELRRNGVAQAILQARRNGATVIGICGGYQMMGQRIADPDGVEGSISQMPGLGLLPTETVIEGEKVTRQVRFAFLSSEEPNCTGYEIHMGRTSAVEGETLTPLVRLENGETDGCVVNRKCAGSYIHGILDNPEVIEWLLDPYAEKLEQPQLDYAAFKEEQYNKLADHVRKHLNMPLLYQILTQND</sequence>
<dbReference type="HAMAP" id="MF_00028">
    <property type="entry name" value="CobQ"/>
    <property type="match status" value="1"/>
</dbReference>
<dbReference type="CDD" id="cd01750">
    <property type="entry name" value="GATase1_CobQ"/>
    <property type="match status" value="1"/>
</dbReference>
<dbReference type="PROSITE" id="PS51274">
    <property type="entry name" value="GATASE_COBBQ"/>
    <property type="match status" value="1"/>
</dbReference>
<dbReference type="InterPro" id="IPR017578">
    <property type="entry name" value="Ribazole_CobC"/>
</dbReference>
<organism evidence="7 8">
    <name type="scientific">Phocaeicola plebeius</name>
    <dbReference type="NCBI Taxonomy" id="310297"/>
    <lineage>
        <taxon>Bacteria</taxon>
        <taxon>Pseudomonadati</taxon>
        <taxon>Bacteroidota</taxon>
        <taxon>Bacteroidia</taxon>
        <taxon>Bacteroidales</taxon>
        <taxon>Bacteroidaceae</taxon>
        <taxon>Phocaeicola</taxon>
    </lineage>
</organism>
<dbReference type="PANTHER" id="PTHR21343:SF1">
    <property type="entry name" value="COBYRIC ACID SYNTHASE"/>
    <property type="match status" value="1"/>
</dbReference>
<dbReference type="Gene3D" id="3.40.50.880">
    <property type="match status" value="1"/>
</dbReference>
<dbReference type="InterPro" id="IPR004459">
    <property type="entry name" value="CobQ_synth"/>
</dbReference>
<dbReference type="InterPro" id="IPR047045">
    <property type="entry name" value="CobQ_N"/>
</dbReference>
<dbReference type="NCBIfam" id="TIGR00313">
    <property type="entry name" value="cobQ"/>
    <property type="match status" value="1"/>
</dbReference>
<dbReference type="NCBIfam" id="NF001989">
    <property type="entry name" value="PRK00784.1"/>
    <property type="match status" value="1"/>
</dbReference>
<evidence type="ECO:0000256" key="2">
    <source>
        <dbReference type="ARBA" id="ARBA00022573"/>
    </source>
</evidence>
<accession>A0A3E4MYR2</accession>
<dbReference type="GO" id="GO:0009236">
    <property type="term" value="P:cobalamin biosynthetic process"/>
    <property type="evidence" value="ECO:0007669"/>
    <property type="project" value="UniProtKB-UniRule"/>
</dbReference>
<dbReference type="InterPro" id="IPR029062">
    <property type="entry name" value="Class_I_gatase-like"/>
</dbReference>
<reference evidence="7 8" key="1">
    <citation type="submission" date="2018-08" db="EMBL/GenBank/DDBJ databases">
        <title>A genome reference for cultivated species of the human gut microbiota.</title>
        <authorList>
            <person name="Zou Y."/>
            <person name="Xue W."/>
            <person name="Luo G."/>
        </authorList>
    </citation>
    <scope>NUCLEOTIDE SEQUENCE [LARGE SCALE GENOMIC DNA]</scope>
    <source>
        <strain evidence="7 8">TF10-3AC</strain>
    </source>
</reference>
<dbReference type="SMART" id="SM00855">
    <property type="entry name" value="PGAM"/>
    <property type="match status" value="1"/>
</dbReference>
<comment type="function">
    <text evidence="4">Catalyzes amidations at positions B, D, E, and G on adenosylcobyrinic A,C-diamide. NH(2) groups are provided by glutamine, and one molecule of ATP is hydrogenolyzed for each amidation.</text>
</comment>
<feature type="active site" evidence="4">
    <location>
        <position position="613"/>
    </location>
</feature>
<feature type="domain" description="CobB/CobQ-like glutamine amidotransferase" evidence="6">
    <location>
        <begin position="434"/>
        <end position="620"/>
    </location>
</feature>
<comment type="pathway">
    <text evidence="1 4">Cofactor biosynthesis; adenosylcobalamin biosynthesis.</text>
</comment>